<feature type="repeat" description="TPR" evidence="3">
    <location>
        <begin position="127"/>
        <end position="160"/>
    </location>
</feature>
<dbReference type="Proteomes" id="UP001152797">
    <property type="component" value="Unassembled WGS sequence"/>
</dbReference>
<dbReference type="PANTHER" id="PTHR44858:SF17">
    <property type="match status" value="1"/>
</dbReference>
<dbReference type="EMBL" id="CAMXCT020000113">
    <property type="protein sequence ID" value="CAL1127391.1"/>
    <property type="molecule type" value="Genomic_DNA"/>
</dbReference>
<evidence type="ECO:0000256" key="2">
    <source>
        <dbReference type="ARBA" id="ARBA00022803"/>
    </source>
</evidence>
<dbReference type="PROSITE" id="PS50005">
    <property type="entry name" value="TPR"/>
    <property type="match status" value="3"/>
</dbReference>
<keyword evidence="1" id="KW-0677">Repeat</keyword>
<reference evidence="4" key="1">
    <citation type="submission" date="2022-10" db="EMBL/GenBank/DDBJ databases">
        <authorList>
            <person name="Chen Y."/>
            <person name="Dougan E. K."/>
            <person name="Chan C."/>
            <person name="Rhodes N."/>
            <person name="Thang M."/>
        </authorList>
    </citation>
    <scope>NUCLEOTIDE SEQUENCE</scope>
</reference>
<evidence type="ECO:0000313" key="6">
    <source>
        <dbReference type="Proteomes" id="UP001152797"/>
    </source>
</evidence>
<organism evidence="4">
    <name type="scientific">Cladocopium goreaui</name>
    <dbReference type="NCBI Taxonomy" id="2562237"/>
    <lineage>
        <taxon>Eukaryota</taxon>
        <taxon>Sar</taxon>
        <taxon>Alveolata</taxon>
        <taxon>Dinophyceae</taxon>
        <taxon>Suessiales</taxon>
        <taxon>Symbiodiniaceae</taxon>
        <taxon>Cladocopium</taxon>
    </lineage>
</organism>
<protein>
    <submittedName>
        <fullName evidence="5">UDP-N-acetylglucosamine--peptide N-acetylglucosaminyltransferase</fullName>
    </submittedName>
</protein>
<dbReference type="InterPro" id="IPR011990">
    <property type="entry name" value="TPR-like_helical_dom_sf"/>
</dbReference>
<dbReference type="SUPFAM" id="SSF48452">
    <property type="entry name" value="TPR-like"/>
    <property type="match status" value="1"/>
</dbReference>
<dbReference type="InterPro" id="IPR019734">
    <property type="entry name" value="TPR_rpt"/>
</dbReference>
<sequence length="331" mass="36813">MLAAPQKHMALHADFSLLPCSQRLRTDRSRDSRGAAVATGKAPQLPLEGASLHRRGACLLLGAALGFAGARRRARAEAALTEEQKIAILQEVQSMGDIAVNAPTVQEEEAAWTKMLDRFAGLPDIEVRVRCNRGNSLARQGKLQEALKDYDRAIELVPSAADPHLNRGAVYESLGRLEEALKDYDVVLQDDPTDPAAWNNRGNALLGLQRFEEAKDSFQQALDISGSQQFAFAGVNLAIAQYELKEDEEAVKTLRKLLARYAEAFPDARAAYALVLWDQGDRIEAESQWDRATSADPRYRSEEWVSTFRRWPTRLMSVFKRFSATTSVKVK</sequence>
<keyword evidence="6" id="KW-1185">Reference proteome</keyword>
<evidence type="ECO:0000313" key="5">
    <source>
        <dbReference type="EMBL" id="CAL4761328.1"/>
    </source>
</evidence>
<feature type="repeat" description="TPR" evidence="3">
    <location>
        <begin position="195"/>
        <end position="228"/>
    </location>
</feature>
<accession>A0A9P1FFE1</accession>
<dbReference type="AlphaFoldDB" id="A0A9P1FFE1"/>
<dbReference type="Gene3D" id="1.25.40.10">
    <property type="entry name" value="Tetratricopeptide repeat domain"/>
    <property type="match status" value="1"/>
</dbReference>
<dbReference type="EMBL" id="CAMXCT010000113">
    <property type="protein sequence ID" value="CAI3974016.1"/>
    <property type="molecule type" value="Genomic_DNA"/>
</dbReference>
<evidence type="ECO:0000256" key="1">
    <source>
        <dbReference type="ARBA" id="ARBA00022737"/>
    </source>
</evidence>
<dbReference type="InterPro" id="IPR050498">
    <property type="entry name" value="Ycf3"/>
</dbReference>
<dbReference type="Pfam" id="PF00515">
    <property type="entry name" value="TPR_1"/>
    <property type="match status" value="1"/>
</dbReference>
<dbReference type="Pfam" id="PF13414">
    <property type="entry name" value="TPR_11"/>
    <property type="match status" value="1"/>
</dbReference>
<dbReference type="PANTHER" id="PTHR44858">
    <property type="entry name" value="TETRATRICOPEPTIDE REPEAT PROTEIN 6"/>
    <property type="match status" value="1"/>
</dbReference>
<comment type="caution">
    <text evidence="4">The sequence shown here is derived from an EMBL/GenBank/DDBJ whole genome shotgun (WGS) entry which is preliminary data.</text>
</comment>
<evidence type="ECO:0000313" key="4">
    <source>
        <dbReference type="EMBL" id="CAI3974016.1"/>
    </source>
</evidence>
<proteinExistence type="predicted"/>
<keyword evidence="2 3" id="KW-0802">TPR repeat</keyword>
<dbReference type="EMBL" id="CAMXCT030000113">
    <property type="protein sequence ID" value="CAL4761328.1"/>
    <property type="molecule type" value="Genomic_DNA"/>
</dbReference>
<evidence type="ECO:0000256" key="3">
    <source>
        <dbReference type="PROSITE-ProRule" id="PRU00339"/>
    </source>
</evidence>
<keyword evidence="5" id="KW-0328">Glycosyltransferase</keyword>
<reference evidence="5 6" key="2">
    <citation type="submission" date="2024-05" db="EMBL/GenBank/DDBJ databases">
        <authorList>
            <person name="Chen Y."/>
            <person name="Shah S."/>
            <person name="Dougan E. K."/>
            <person name="Thang M."/>
            <person name="Chan C."/>
        </authorList>
    </citation>
    <scope>NUCLEOTIDE SEQUENCE [LARGE SCALE GENOMIC DNA]</scope>
</reference>
<dbReference type="SMART" id="SM00028">
    <property type="entry name" value="TPR"/>
    <property type="match status" value="5"/>
</dbReference>
<name>A0A9P1FFE1_9DINO</name>
<dbReference type="GO" id="GO:0016757">
    <property type="term" value="F:glycosyltransferase activity"/>
    <property type="evidence" value="ECO:0007669"/>
    <property type="project" value="UniProtKB-KW"/>
</dbReference>
<feature type="repeat" description="TPR" evidence="3">
    <location>
        <begin position="161"/>
        <end position="194"/>
    </location>
</feature>
<dbReference type="Pfam" id="PF13174">
    <property type="entry name" value="TPR_6"/>
    <property type="match status" value="1"/>
</dbReference>
<gene>
    <name evidence="4" type="ORF">C1SCF055_LOCUS2456</name>
</gene>
<dbReference type="OrthoDB" id="417155at2759"/>
<keyword evidence="5" id="KW-0808">Transferase</keyword>